<accession>A0A7K0C2I7</accession>
<gene>
    <name evidence="3" type="primary">ubiG_7</name>
    <name evidence="3" type="ORF">ACRB68_51410</name>
</gene>
<dbReference type="SUPFAM" id="SSF53335">
    <property type="entry name" value="S-adenosyl-L-methionine-dependent methyltransferases"/>
    <property type="match status" value="1"/>
</dbReference>
<keyword evidence="3" id="KW-0830">Ubiquinone</keyword>
<dbReference type="GO" id="GO:0008757">
    <property type="term" value="F:S-adenosylmethionine-dependent methyltransferase activity"/>
    <property type="evidence" value="ECO:0007669"/>
    <property type="project" value="InterPro"/>
</dbReference>
<dbReference type="EMBL" id="WEGH01000003">
    <property type="protein sequence ID" value="MQY07044.1"/>
    <property type="molecule type" value="Genomic_DNA"/>
</dbReference>
<keyword evidence="3" id="KW-0489">Methyltransferase</keyword>
<dbReference type="PANTHER" id="PTHR43861">
    <property type="entry name" value="TRANS-ACONITATE 2-METHYLTRANSFERASE-RELATED"/>
    <property type="match status" value="1"/>
</dbReference>
<reference evidence="3 4" key="1">
    <citation type="submission" date="2019-10" db="EMBL/GenBank/DDBJ databases">
        <title>Actinomadura rubteroloni sp. nov. and Actinomadura macrotermitis sp. nov., isolated from the gut of fungus growing-termite Macrotermes natalensis.</title>
        <authorList>
            <person name="Benndorf R."/>
            <person name="Martin K."/>
            <person name="Kuefner M."/>
            <person name="De Beer W."/>
            <person name="Kaster A.-K."/>
            <person name="Vollmers J."/>
            <person name="Poulsen M."/>
            <person name="Beemelmanns C."/>
        </authorList>
    </citation>
    <scope>NUCLEOTIDE SEQUENCE [LARGE SCALE GENOMIC DNA]</scope>
    <source>
        <strain evidence="3 4">RB68</strain>
    </source>
</reference>
<dbReference type="AlphaFoldDB" id="A0A7K0C2I7"/>
<evidence type="ECO:0000256" key="1">
    <source>
        <dbReference type="SAM" id="MobiDB-lite"/>
    </source>
</evidence>
<comment type="caution">
    <text evidence="3">The sequence shown here is derived from an EMBL/GenBank/DDBJ whole genome shotgun (WGS) entry which is preliminary data.</text>
</comment>
<dbReference type="CDD" id="cd02440">
    <property type="entry name" value="AdoMet_MTases"/>
    <property type="match status" value="1"/>
</dbReference>
<keyword evidence="3" id="KW-0808">Transferase</keyword>
<evidence type="ECO:0000313" key="4">
    <source>
        <dbReference type="Proteomes" id="UP000487268"/>
    </source>
</evidence>
<evidence type="ECO:0000313" key="3">
    <source>
        <dbReference type="EMBL" id="MQY07044.1"/>
    </source>
</evidence>
<protein>
    <submittedName>
        <fullName evidence="3">Ubiquinone biosynthesis O-methyltransferase</fullName>
        <ecNumber evidence="3">2.1.1.222</ecNumber>
    </submittedName>
</protein>
<proteinExistence type="predicted"/>
<dbReference type="InterPro" id="IPR029063">
    <property type="entry name" value="SAM-dependent_MTases_sf"/>
</dbReference>
<keyword evidence="4" id="KW-1185">Reference proteome</keyword>
<dbReference type="Proteomes" id="UP000487268">
    <property type="component" value="Unassembled WGS sequence"/>
</dbReference>
<feature type="region of interest" description="Disordered" evidence="1">
    <location>
        <begin position="1"/>
        <end position="35"/>
    </location>
</feature>
<name>A0A7K0C2I7_9ACTN</name>
<organism evidence="3 4">
    <name type="scientific">Actinomadura macrotermitis</name>
    <dbReference type="NCBI Taxonomy" id="2585200"/>
    <lineage>
        <taxon>Bacteria</taxon>
        <taxon>Bacillati</taxon>
        <taxon>Actinomycetota</taxon>
        <taxon>Actinomycetes</taxon>
        <taxon>Streptosporangiales</taxon>
        <taxon>Thermomonosporaceae</taxon>
        <taxon>Actinomadura</taxon>
    </lineage>
</organism>
<dbReference type="GO" id="GO:0032259">
    <property type="term" value="P:methylation"/>
    <property type="evidence" value="ECO:0007669"/>
    <property type="project" value="UniProtKB-KW"/>
</dbReference>
<dbReference type="RefSeq" id="WP_194293443.1">
    <property type="nucleotide sequence ID" value="NZ_WEGH01000003.1"/>
</dbReference>
<dbReference type="EC" id="2.1.1.222" evidence="3"/>
<evidence type="ECO:0000259" key="2">
    <source>
        <dbReference type="Pfam" id="PF08241"/>
    </source>
</evidence>
<feature type="domain" description="Methyltransferase type 11" evidence="2">
    <location>
        <begin position="64"/>
        <end position="159"/>
    </location>
</feature>
<sequence>MSIADKAPPVGVTPDHAGQPVPGLRDFYDRPATPVRSGRPLTGRLLRLLEPILREAGRPLVVADLGCGDGHTARMIRELATGLDPRHRVLGMDWAEAPLQSARGEGLTLVRGSLERAVLPFADQSLDVVVLTEVIEHLLDTDHAVAEIHRVLRPGGHLLLTTPNLAAWFNRALLLAGVQPVFSEVGMRRVYGRPGHEVAGHLHLFTRRALVGLLDAAGYADTRVSGACYHDVPRVLRGVDRIVRRLLPGWAAILVVHARRRQ</sequence>
<dbReference type="Pfam" id="PF08241">
    <property type="entry name" value="Methyltransf_11"/>
    <property type="match status" value="1"/>
</dbReference>
<dbReference type="GO" id="GO:0102208">
    <property type="term" value="F:2-polyprenyl-6-hydroxyphenol methylase activity"/>
    <property type="evidence" value="ECO:0007669"/>
    <property type="project" value="UniProtKB-EC"/>
</dbReference>
<dbReference type="InterPro" id="IPR013216">
    <property type="entry name" value="Methyltransf_11"/>
</dbReference>
<dbReference type="Gene3D" id="3.40.50.150">
    <property type="entry name" value="Vaccinia Virus protein VP39"/>
    <property type="match status" value="1"/>
</dbReference>